<gene>
    <name evidence="2" type="ORF">HOP12_14690</name>
</gene>
<dbReference type="Proteomes" id="UP000580839">
    <property type="component" value="Unassembled WGS sequence"/>
</dbReference>
<keyword evidence="1" id="KW-0732">Signal</keyword>
<evidence type="ECO:0000313" key="3">
    <source>
        <dbReference type="Proteomes" id="UP000580839"/>
    </source>
</evidence>
<evidence type="ECO:0008006" key="4">
    <source>
        <dbReference type="Google" id="ProtNLM"/>
    </source>
</evidence>
<proteinExistence type="predicted"/>
<evidence type="ECO:0000313" key="2">
    <source>
        <dbReference type="EMBL" id="NOT35389.1"/>
    </source>
</evidence>
<name>A0A849T276_UNCEI</name>
<dbReference type="AlphaFoldDB" id="A0A849T276"/>
<reference evidence="2 3" key="1">
    <citation type="submission" date="2020-04" db="EMBL/GenBank/DDBJ databases">
        <title>Metagenomic profiling of ammonia- and methane-oxidizing microorganisms in a Dutch drinking water treatment plant.</title>
        <authorList>
            <person name="Poghosyan L."/>
            <person name="Leucker S."/>
        </authorList>
    </citation>
    <scope>NUCLEOTIDE SEQUENCE [LARGE SCALE GENOMIC DNA]</scope>
    <source>
        <strain evidence="2">S-RSF-IL-03</strain>
    </source>
</reference>
<feature type="signal peptide" evidence="1">
    <location>
        <begin position="1"/>
        <end position="28"/>
    </location>
</feature>
<sequence>MKRLVARAAATIALGVCAVSGLTPAATASPTFAIEAGGATFVSGADFDGGGPALGAALVWPLEARTPGGLGGAPIAVGLSIYAHDMGSRVVTVTDPGSGASLGQIEDGHRDVFGAAWRLEAGPWARAGWQLVTDAGWGYYRIEDDVRGKVFQGLSSTGFSLGASIGRALVPGTTLGLAARYHRLFNDATGRYITAAVEWRWLGTREGSR</sequence>
<feature type="chain" id="PRO_5032960480" description="Porin family protein" evidence="1">
    <location>
        <begin position="29"/>
        <end position="209"/>
    </location>
</feature>
<evidence type="ECO:0000256" key="1">
    <source>
        <dbReference type="SAM" id="SignalP"/>
    </source>
</evidence>
<protein>
    <recommendedName>
        <fullName evidence="4">Porin family protein</fullName>
    </recommendedName>
</protein>
<comment type="caution">
    <text evidence="2">The sequence shown here is derived from an EMBL/GenBank/DDBJ whole genome shotgun (WGS) entry which is preliminary data.</text>
</comment>
<accession>A0A849T276</accession>
<dbReference type="EMBL" id="JABFRW010000193">
    <property type="protein sequence ID" value="NOT35389.1"/>
    <property type="molecule type" value="Genomic_DNA"/>
</dbReference>
<organism evidence="2 3">
    <name type="scientific">Eiseniibacteriota bacterium</name>
    <dbReference type="NCBI Taxonomy" id="2212470"/>
    <lineage>
        <taxon>Bacteria</taxon>
        <taxon>Candidatus Eiseniibacteriota</taxon>
    </lineage>
</organism>